<gene>
    <name evidence="2" type="ORF">BXYJ_LOCUS11983</name>
</gene>
<evidence type="ECO:0000313" key="2">
    <source>
        <dbReference type="EMBL" id="CAD5231892.1"/>
    </source>
</evidence>
<dbReference type="EMBL" id="CAJFDI010000005">
    <property type="protein sequence ID" value="CAD5231892.1"/>
    <property type="molecule type" value="Genomic_DNA"/>
</dbReference>
<reference evidence="6" key="1">
    <citation type="submission" date="2016-11" db="UniProtKB">
        <authorList>
            <consortium name="WormBaseParasite"/>
        </authorList>
    </citation>
    <scope>IDENTIFICATION</scope>
</reference>
<dbReference type="Proteomes" id="UP000582659">
    <property type="component" value="Unassembled WGS sequence"/>
</dbReference>
<evidence type="ECO:0000313" key="5">
    <source>
        <dbReference type="Proteomes" id="UP000659654"/>
    </source>
</evidence>
<sequence>MKKKDNTETTMSEEMESGCVAGLARVYSPAPKRCVLPGLLWTGSHLDLERAPEGTEGFCANSRLPSMVAAGIEDKQPSYLSRPAASSGNSARFFAPPAGKP</sequence>
<evidence type="ECO:0000256" key="1">
    <source>
        <dbReference type="SAM" id="MobiDB-lite"/>
    </source>
</evidence>
<dbReference type="WBParaSite" id="BXY_0345600.1">
    <property type="protein sequence ID" value="BXY_0345600.1"/>
    <property type="gene ID" value="BXY_0345600"/>
</dbReference>
<evidence type="ECO:0000313" key="4">
    <source>
        <dbReference type="Proteomes" id="UP000095284"/>
    </source>
</evidence>
<feature type="region of interest" description="Disordered" evidence="1">
    <location>
        <begin position="79"/>
        <end position="101"/>
    </location>
</feature>
<dbReference type="Proteomes" id="UP000095284">
    <property type="component" value="Unplaced"/>
</dbReference>
<proteinExistence type="predicted"/>
<dbReference type="AlphaFoldDB" id="A0A1I7RRV8"/>
<reference evidence="3" key="2">
    <citation type="submission" date="2020-08" db="EMBL/GenBank/DDBJ databases">
        <authorList>
            <person name="Kikuchi T."/>
        </authorList>
    </citation>
    <scope>NUCLEOTIDE SEQUENCE</scope>
    <source>
        <strain evidence="2">Ka4C1</strain>
    </source>
</reference>
<dbReference type="EMBL" id="CAJFCV020000005">
    <property type="protein sequence ID" value="CAG9123444.1"/>
    <property type="molecule type" value="Genomic_DNA"/>
</dbReference>
<dbReference type="Proteomes" id="UP000659654">
    <property type="component" value="Unassembled WGS sequence"/>
</dbReference>
<accession>A0A1I7RRV8</accession>
<keyword evidence="5" id="KW-1185">Reference proteome</keyword>
<evidence type="ECO:0000313" key="3">
    <source>
        <dbReference type="EMBL" id="CAG9123444.1"/>
    </source>
</evidence>
<evidence type="ECO:0000313" key="6">
    <source>
        <dbReference type="WBParaSite" id="BXY_0345600.1"/>
    </source>
</evidence>
<protein>
    <submittedName>
        <fullName evidence="2">(pine wood nematode) hypothetical protein</fullName>
    </submittedName>
</protein>
<organism evidence="4 6">
    <name type="scientific">Bursaphelenchus xylophilus</name>
    <name type="common">Pinewood nematode worm</name>
    <name type="synonym">Aphelenchoides xylophilus</name>
    <dbReference type="NCBI Taxonomy" id="6326"/>
    <lineage>
        <taxon>Eukaryota</taxon>
        <taxon>Metazoa</taxon>
        <taxon>Ecdysozoa</taxon>
        <taxon>Nematoda</taxon>
        <taxon>Chromadorea</taxon>
        <taxon>Rhabditida</taxon>
        <taxon>Tylenchina</taxon>
        <taxon>Tylenchomorpha</taxon>
        <taxon>Aphelenchoidea</taxon>
        <taxon>Aphelenchoididae</taxon>
        <taxon>Bursaphelenchus</taxon>
    </lineage>
</organism>
<name>A0A1I7RRV8_BURXY</name>